<sequence length="90" mass="10762">MTTFSKSTFSESSNLDVGFWKKFADFCMQERERLESEYEECQKTIQEAGDGIKKHELEARKNLLAVQTWKRQLDGEKRKLELFRKHIEML</sequence>
<evidence type="ECO:0000313" key="3">
    <source>
        <dbReference type="Proteomes" id="UP001152300"/>
    </source>
</evidence>
<dbReference type="EMBL" id="JAPEIS010000001">
    <property type="protein sequence ID" value="KAJ8070763.1"/>
    <property type="molecule type" value="Genomic_DNA"/>
</dbReference>
<reference evidence="2" key="1">
    <citation type="submission" date="2022-11" db="EMBL/GenBank/DDBJ databases">
        <title>Genome Resource of Sclerotinia nivalis Strain SnTB1, a Plant Pathogen Isolated from American Ginseng.</title>
        <authorList>
            <person name="Fan S."/>
        </authorList>
    </citation>
    <scope>NUCLEOTIDE SEQUENCE</scope>
    <source>
        <strain evidence="2">SnTB1</strain>
    </source>
</reference>
<name>A0A9X0AYN5_9HELO</name>
<protein>
    <submittedName>
        <fullName evidence="2">Uncharacterized protein</fullName>
    </submittedName>
</protein>
<evidence type="ECO:0000313" key="2">
    <source>
        <dbReference type="EMBL" id="KAJ8070763.1"/>
    </source>
</evidence>
<proteinExistence type="predicted"/>
<comment type="caution">
    <text evidence="2">The sequence shown here is derived from an EMBL/GenBank/DDBJ whole genome shotgun (WGS) entry which is preliminary data.</text>
</comment>
<dbReference type="AlphaFoldDB" id="A0A9X0AYN5"/>
<evidence type="ECO:0000256" key="1">
    <source>
        <dbReference type="SAM" id="Coils"/>
    </source>
</evidence>
<gene>
    <name evidence="2" type="ORF">OCU04_001129</name>
</gene>
<keyword evidence="1" id="KW-0175">Coiled coil</keyword>
<feature type="coiled-coil region" evidence="1">
    <location>
        <begin position="24"/>
        <end position="51"/>
    </location>
</feature>
<organism evidence="2 3">
    <name type="scientific">Sclerotinia nivalis</name>
    <dbReference type="NCBI Taxonomy" id="352851"/>
    <lineage>
        <taxon>Eukaryota</taxon>
        <taxon>Fungi</taxon>
        <taxon>Dikarya</taxon>
        <taxon>Ascomycota</taxon>
        <taxon>Pezizomycotina</taxon>
        <taxon>Leotiomycetes</taxon>
        <taxon>Helotiales</taxon>
        <taxon>Sclerotiniaceae</taxon>
        <taxon>Sclerotinia</taxon>
    </lineage>
</organism>
<accession>A0A9X0AYN5</accession>
<keyword evidence="3" id="KW-1185">Reference proteome</keyword>
<dbReference type="Proteomes" id="UP001152300">
    <property type="component" value="Unassembled WGS sequence"/>
</dbReference>